<sequence>MEGRRRRGVEKLLCELPEAPTTREDDAIWFTRWRRAADGTYECRETLRAPAEALATFAEKLDAYAKSHGFVASVTPRSYDGAHV</sequence>
<accession>A0A269PC31</accession>
<comment type="caution">
    <text evidence="1">The sequence shown here is derived from an EMBL/GenBank/DDBJ whole genome shotgun (WGS) entry which is preliminary data.</text>
</comment>
<evidence type="ECO:0000313" key="1">
    <source>
        <dbReference type="EMBL" id="PAJ69231.1"/>
    </source>
</evidence>
<dbReference type="EMBL" id="NQMQ01000018">
    <property type="protein sequence ID" value="PAJ69231.1"/>
    <property type="molecule type" value="Genomic_DNA"/>
</dbReference>
<gene>
    <name evidence="1" type="ORF">CIG21_08915</name>
</gene>
<organism evidence="1 2">
    <name type="scientific">Corynebacterium hadale</name>
    <dbReference type="NCBI Taxonomy" id="2026255"/>
    <lineage>
        <taxon>Bacteria</taxon>
        <taxon>Bacillati</taxon>
        <taxon>Actinomycetota</taxon>
        <taxon>Actinomycetes</taxon>
        <taxon>Mycobacteriales</taxon>
        <taxon>Corynebacteriaceae</taxon>
        <taxon>Corynebacterium</taxon>
    </lineage>
</organism>
<dbReference type="Proteomes" id="UP000215771">
    <property type="component" value="Unassembled WGS sequence"/>
</dbReference>
<dbReference type="AlphaFoldDB" id="A0A269PC31"/>
<evidence type="ECO:0000313" key="2">
    <source>
        <dbReference type="Proteomes" id="UP000215771"/>
    </source>
</evidence>
<proteinExistence type="predicted"/>
<reference evidence="1 2" key="1">
    <citation type="submission" date="2017-08" db="EMBL/GenBank/DDBJ databases">
        <authorList>
            <person name="de Groot N.N."/>
        </authorList>
    </citation>
    <scope>NUCLEOTIDE SEQUENCE [LARGE SCALE GENOMIC DNA]</scope>
    <source>
        <strain evidence="1 2">NBT06-6</strain>
    </source>
</reference>
<name>A0A269PC31_9CORY</name>
<protein>
    <submittedName>
        <fullName evidence="1">Uncharacterized protein</fullName>
    </submittedName>
</protein>